<dbReference type="EMBL" id="CP123384">
    <property type="protein sequence ID" value="XCC93257.1"/>
    <property type="molecule type" value="Genomic_DNA"/>
</dbReference>
<protein>
    <submittedName>
        <fullName evidence="1">Uncharacterized protein</fullName>
    </submittedName>
</protein>
<sequence length="111" mass="12175">MKTATPEEIARHKAVEAKRANDPVLRKHLRQSERVTLRVVAEALKTERAMAAKHVLEMIAGLDGRSALLGAAREVARANLRSITRAVEPVTERRAVVTEGSAPSWAQGLFK</sequence>
<gene>
    <name evidence="1" type="ORF">PVT71_12335</name>
</gene>
<reference evidence="1" key="1">
    <citation type="submission" date="2023-02" db="EMBL/GenBank/DDBJ databases">
        <title>Description and genomic characterization of Salipiger bruguierae sp. nov., isolated from the sediment of mangrove plant Bruguiera sexangula.</title>
        <authorList>
            <person name="Long M."/>
        </authorList>
    </citation>
    <scope>NUCLEOTIDE SEQUENCE</scope>
    <source>
        <strain evidence="1">H15</strain>
    </source>
</reference>
<accession>A0AAU8AE89</accession>
<evidence type="ECO:0000313" key="1">
    <source>
        <dbReference type="EMBL" id="XCC93257.1"/>
    </source>
</evidence>
<proteinExistence type="predicted"/>
<dbReference type="AlphaFoldDB" id="A0AAU8AE89"/>
<organism evidence="1">
    <name type="scientific">Alloyangia sp. H15</name>
    <dbReference type="NCBI Taxonomy" id="3029062"/>
    <lineage>
        <taxon>Bacteria</taxon>
        <taxon>Pseudomonadati</taxon>
        <taxon>Pseudomonadota</taxon>
        <taxon>Alphaproteobacteria</taxon>
        <taxon>Rhodobacterales</taxon>
        <taxon>Roseobacteraceae</taxon>
        <taxon>Alloyangia</taxon>
    </lineage>
</organism>
<dbReference type="RefSeq" id="WP_353472080.1">
    <property type="nucleotide sequence ID" value="NZ_CP123384.1"/>
</dbReference>
<name>A0AAU8AE89_9RHOB</name>